<dbReference type="GO" id="GO:0015740">
    <property type="term" value="P:C4-dicarboxylate transport"/>
    <property type="evidence" value="ECO:0007669"/>
    <property type="project" value="TreeGrafter"/>
</dbReference>
<dbReference type="PANTHER" id="PTHR35011:SF10">
    <property type="entry name" value="TRAP TRANSPORTER SMALL PERMEASE PROTEIN"/>
    <property type="match status" value="1"/>
</dbReference>
<keyword evidence="4 9" id="KW-0997">Cell inner membrane</keyword>
<name>A0A8J7M7I7_9RHOB</name>
<evidence type="ECO:0000256" key="8">
    <source>
        <dbReference type="ARBA" id="ARBA00038436"/>
    </source>
</evidence>
<keyword evidence="7 9" id="KW-0472">Membrane</keyword>
<dbReference type="GO" id="GO:0022857">
    <property type="term" value="F:transmembrane transporter activity"/>
    <property type="evidence" value="ECO:0007669"/>
    <property type="project" value="UniProtKB-UniRule"/>
</dbReference>
<dbReference type="EMBL" id="JAEHHL010000004">
    <property type="protein sequence ID" value="MBK0399150.1"/>
    <property type="molecule type" value="Genomic_DNA"/>
</dbReference>
<dbReference type="Proteomes" id="UP000655420">
    <property type="component" value="Unassembled WGS sequence"/>
</dbReference>
<comment type="function">
    <text evidence="9">Part of the tripartite ATP-independent periplasmic (TRAP) transport system.</text>
</comment>
<feature type="transmembrane region" description="Helical" evidence="9">
    <location>
        <begin position="147"/>
        <end position="171"/>
    </location>
</feature>
<feature type="domain" description="Tripartite ATP-independent periplasmic transporters DctQ component" evidence="10">
    <location>
        <begin position="41"/>
        <end position="169"/>
    </location>
</feature>
<dbReference type="PANTHER" id="PTHR35011">
    <property type="entry name" value="2,3-DIKETO-L-GULONATE TRAP TRANSPORTER SMALL PERMEASE PROTEIN YIAM"/>
    <property type="match status" value="1"/>
</dbReference>
<feature type="transmembrane region" description="Helical" evidence="9">
    <location>
        <begin position="21"/>
        <end position="52"/>
    </location>
</feature>
<reference evidence="11" key="1">
    <citation type="submission" date="2020-12" db="EMBL/GenBank/DDBJ databases">
        <title>Bacterial taxonomy.</title>
        <authorList>
            <person name="Pan X."/>
        </authorList>
    </citation>
    <scope>NUCLEOTIDE SEQUENCE</scope>
    <source>
        <strain evidence="11">M0105</strain>
    </source>
</reference>
<evidence type="ECO:0000313" key="11">
    <source>
        <dbReference type="EMBL" id="MBK0399150.1"/>
    </source>
</evidence>
<sequence>MSGTSTAIPAAKHGGNPFLRAVGIVSQCCGVISAMMILAAVIITCQMIFVRFVLNASTIWQTETVIYLMIAATMLGLPYVQYLRGHVNVDLLPLALSRGPRKLLAVATLGLALLVIGAMLWHGLHFWHEAWDWGERSGSVWDPKLWVPYLALPVGFGLYFLQLVADLIAMLMGIDKPFGLSDDVSFVEARSAGETE</sequence>
<dbReference type="RefSeq" id="WP_200609142.1">
    <property type="nucleotide sequence ID" value="NZ_JAEHHL010000004.1"/>
</dbReference>
<dbReference type="GO" id="GO:0005886">
    <property type="term" value="C:plasma membrane"/>
    <property type="evidence" value="ECO:0007669"/>
    <property type="project" value="UniProtKB-SubCell"/>
</dbReference>
<keyword evidence="6 9" id="KW-1133">Transmembrane helix</keyword>
<comment type="similarity">
    <text evidence="8 9">Belongs to the TRAP transporter small permease family.</text>
</comment>
<comment type="subunit">
    <text evidence="9">The complex comprises the extracytoplasmic solute receptor protein and the two transmembrane proteins.</text>
</comment>
<dbReference type="AlphaFoldDB" id="A0A8J7M7I7"/>
<proteinExistence type="inferred from homology"/>
<keyword evidence="3" id="KW-1003">Cell membrane</keyword>
<feature type="transmembrane region" description="Helical" evidence="9">
    <location>
        <begin position="64"/>
        <end position="82"/>
    </location>
</feature>
<evidence type="ECO:0000259" key="10">
    <source>
        <dbReference type="Pfam" id="PF04290"/>
    </source>
</evidence>
<keyword evidence="12" id="KW-1185">Reference proteome</keyword>
<organism evidence="11 12">
    <name type="scientific">Thermohalobaculum xanthum</name>
    <dbReference type="NCBI Taxonomy" id="2753746"/>
    <lineage>
        <taxon>Bacteria</taxon>
        <taxon>Pseudomonadati</taxon>
        <taxon>Pseudomonadota</taxon>
        <taxon>Alphaproteobacteria</taxon>
        <taxon>Rhodobacterales</taxon>
        <taxon>Paracoccaceae</taxon>
        <taxon>Thermohalobaculum</taxon>
    </lineage>
</organism>
<evidence type="ECO:0000256" key="3">
    <source>
        <dbReference type="ARBA" id="ARBA00022475"/>
    </source>
</evidence>
<comment type="subcellular location">
    <subcellularLocation>
        <location evidence="1 9">Cell inner membrane</location>
        <topology evidence="1 9">Multi-pass membrane protein</topology>
    </subcellularLocation>
</comment>
<evidence type="ECO:0000256" key="4">
    <source>
        <dbReference type="ARBA" id="ARBA00022519"/>
    </source>
</evidence>
<gene>
    <name evidence="11" type="ORF">H0I76_08115</name>
</gene>
<keyword evidence="5 9" id="KW-0812">Transmembrane</keyword>
<evidence type="ECO:0000256" key="6">
    <source>
        <dbReference type="ARBA" id="ARBA00022989"/>
    </source>
</evidence>
<comment type="caution">
    <text evidence="11">The sequence shown here is derived from an EMBL/GenBank/DDBJ whole genome shotgun (WGS) entry which is preliminary data.</text>
</comment>
<evidence type="ECO:0000256" key="7">
    <source>
        <dbReference type="ARBA" id="ARBA00023136"/>
    </source>
</evidence>
<evidence type="ECO:0000256" key="1">
    <source>
        <dbReference type="ARBA" id="ARBA00004429"/>
    </source>
</evidence>
<evidence type="ECO:0000256" key="5">
    <source>
        <dbReference type="ARBA" id="ARBA00022692"/>
    </source>
</evidence>
<keyword evidence="2 9" id="KW-0813">Transport</keyword>
<feature type="transmembrane region" description="Helical" evidence="9">
    <location>
        <begin position="103"/>
        <end position="127"/>
    </location>
</feature>
<evidence type="ECO:0000256" key="2">
    <source>
        <dbReference type="ARBA" id="ARBA00022448"/>
    </source>
</evidence>
<evidence type="ECO:0000256" key="9">
    <source>
        <dbReference type="RuleBase" id="RU369079"/>
    </source>
</evidence>
<dbReference type="InterPro" id="IPR007387">
    <property type="entry name" value="TRAP_DctQ"/>
</dbReference>
<dbReference type="InterPro" id="IPR055348">
    <property type="entry name" value="DctQ"/>
</dbReference>
<evidence type="ECO:0000313" key="12">
    <source>
        <dbReference type="Proteomes" id="UP000655420"/>
    </source>
</evidence>
<protein>
    <recommendedName>
        <fullName evidence="9">TRAP transporter small permease protein</fullName>
    </recommendedName>
</protein>
<accession>A0A8J7M7I7</accession>
<dbReference type="Pfam" id="PF04290">
    <property type="entry name" value="DctQ"/>
    <property type="match status" value="1"/>
</dbReference>